<feature type="domain" description="Condensation" evidence="2">
    <location>
        <begin position="70"/>
        <end position="520"/>
    </location>
</feature>
<dbReference type="Gene3D" id="3.30.559.30">
    <property type="entry name" value="Nonribosomal peptide synthetase, condensation domain"/>
    <property type="match status" value="1"/>
</dbReference>
<protein>
    <submittedName>
        <fullName evidence="3">Non-ribosomal peptide synthetase component F</fullName>
    </submittedName>
</protein>
<proteinExistence type="predicted"/>
<dbReference type="InterPro" id="IPR000873">
    <property type="entry name" value="AMP-dep_synth/lig_dom"/>
</dbReference>
<feature type="domain" description="AMP-dependent synthetase/ligase" evidence="1">
    <location>
        <begin position="540"/>
        <end position="804"/>
    </location>
</feature>
<dbReference type="STRING" id="634771.SAMN04488128_1131"/>
<dbReference type="InterPro" id="IPR042099">
    <property type="entry name" value="ANL_N_sf"/>
</dbReference>
<keyword evidence="4" id="KW-1185">Reference proteome</keyword>
<dbReference type="Pfam" id="PF00501">
    <property type="entry name" value="AMP-binding"/>
    <property type="match status" value="1"/>
</dbReference>
<dbReference type="Gene3D" id="3.40.50.12780">
    <property type="entry name" value="N-terminal domain of ligase-like"/>
    <property type="match status" value="1"/>
</dbReference>
<dbReference type="GO" id="GO:0003824">
    <property type="term" value="F:catalytic activity"/>
    <property type="evidence" value="ECO:0007669"/>
    <property type="project" value="InterPro"/>
</dbReference>
<dbReference type="InterPro" id="IPR044894">
    <property type="entry name" value="TubC_N_sf"/>
</dbReference>
<dbReference type="Pfam" id="PF00668">
    <property type="entry name" value="Condensation"/>
    <property type="match status" value="1"/>
</dbReference>
<dbReference type="Proteomes" id="UP000190367">
    <property type="component" value="Unassembled WGS sequence"/>
</dbReference>
<reference evidence="4" key="1">
    <citation type="submission" date="2017-02" db="EMBL/GenBank/DDBJ databases">
        <authorList>
            <person name="Varghese N."/>
            <person name="Submissions S."/>
        </authorList>
    </citation>
    <scope>NUCLEOTIDE SEQUENCE [LARGE SCALE GENOMIC DNA]</scope>
    <source>
        <strain evidence="4">DSM 22224</strain>
    </source>
</reference>
<organism evidence="3 4">
    <name type="scientific">Chitinophaga eiseniae</name>
    <dbReference type="NCBI Taxonomy" id="634771"/>
    <lineage>
        <taxon>Bacteria</taxon>
        <taxon>Pseudomonadati</taxon>
        <taxon>Bacteroidota</taxon>
        <taxon>Chitinophagia</taxon>
        <taxon>Chitinophagales</taxon>
        <taxon>Chitinophagaceae</taxon>
        <taxon>Chitinophaga</taxon>
    </lineage>
</organism>
<dbReference type="SUPFAM" id="SSF52777">
    <property type="entry name" value="CoA-dependent acyltransferases"/>
    <property type="match status" value="2"/>
</dbReference>
<dbReference type="PANTHER" id="PTHR45398">
    <property type="match status" value="1"/>
</dbReference>
<dbReference type="Gene3D" id="3.30.559.10">
    <property type="entry name" value="Chloramphenicol acetyltransferase-like domain"/>
    <property type="match status" value="1"/>
</dbReference>
<dbReference type="InterPro" id="IPR023213">
    <property type="entry name" value="CAT-like_dom_sf"/>
</dbReference>
<dbReference type="EMBL" id="FUWZ01000013">
    <property type="protein sequence ID" value="SKA48469.1"/>
    <property type="molecule type" value="Genomic_DNA"/>
</dbReference>
<dbReference type="Gene3D" id="1.10.10.1830">
    <property type="entry name" value="Non-ribosomal peptide synthase, adenylation domain"/>
    <property type="match status" value="1"/>
</dbReference>
<dbReference type="AlphaFoldDB" id="A0A1T4U783"/>
<dbReference type="CDD" id="cd19531">
    <property type="entry name" value="LCL_NRPS-like"/>
    <property type="match status" value="1"/>
</dbReference>
<gene>
    <name evidence="3" type="ORF">SAMN04488128_1131</name>
</gene>
<evidence type="ECO:0000259" key="1">
    <source>
        <dbReference type="Pfam" id="PF00501"/>
    </source>
</evidence>
<evidence type="ECO:0000259" key="2">
    <source>
        <dbReference type="Pfam" id="PF00668"/>
    </source>
</evidence>
<evidence type="ECO:0000313" key="3">
    <source>
        <dbReference type="EMBL" id="SKA48469.1"/>
    </source>
</evidence>
<accession>A0A1T4U783</accession>
<name>A0A1T4U783_9BACT</name>
<dbReference type="SUPFAM" id="SSF56801">
    <property type="entry name" value="Acetyl-CoA synthetase-like"/>
    <property type="match status" value="1"/>
</dbReference>
<dbReference type="OrthoDB" id="9778690at2"/>
<feature type="non-terminal residue" evidence="3">
    <location>
        <position position="807"/>
    </location>
</feature>
<dbReference type="PANTHER" id="PTHR45398:SF1">
    <property type="entry name" value="ENZYME, PUTATIVE (JCVI)-RELATED"/>
    <property type="match status" value="1"/>
</dbReference>
<evidence type="ECO:0000313" key="4">
    <source>
        <dbReference type="Proteomes" id="UP000190367"/>
    </source>
</evidence>
<sequence length="807" mass="90632">MDILDLLAELEKNSIYVALDEDDLQVSFEQDDIEDRHIDLLRAHKPQIISYLKKYAAGKTFAAIPPAPAQYSYPLSPSQQRLWVLSQLDAGSLAYNLPFSMELNGDFNIDIFSRAMEVIIERHEILRTVFREDESGMPRQFILSPAQLAFNITRLDLRSSPDPREETRVYIAADSATLFDLQKGPLLRMALLQVTEETYVFYYNMHHIISDGWSMDVLGRDVIGCYRALAAGLTPALPPLAIQYKDYAVWQHEQLHTAAGIAAKTYWKELLSGELPELSLPGSKSRPAVKTFSGRRCRTCLSPELTAQLRSFTRAEGGSLFMTLLAAWKVLLYRYTGEQDIIIGTPAAGRNHADLENQIGFYVNTLPLRNKVNGQSSFEAFVRQLRTNTLQAYTHQAYPFDDILQDVGVRRNTSRSAIFDVMVALQNIGEKNTGTATSAVVDTITDMGHCYAKFDMEINIYEEGEALSMVVDYNTDVFHEHQVKQLLNHFKQLTSIMLERPGLPIDTIDFLTAAEKEQLLQGFNDTAVTYAPEKTVLDLFREAVSTSPDNKAVVYEDRVLKYRELDTLSNQLAHYLQSRHQLESGVLAGILLERSEWLPVTIMAILKCGAAYVPLDVHYPQERIDYIRQDGNIGVVVDAALLADFRKEQLQYSGDLALPALTGASLAYCIYTSGSTGHPKGVLNLHEGLYNRLLWMKEDLRIGPSDIFLQKTPYTFDVSVWELLLPFISGSCLVIARPEGHKDPQYLQQLIAQEGVSIIHFVPSMLGAFLADYQTGATPLRHVVCSGEELPAVMVSQFRALLPGVRI</sequence>
<dbReference type="FunFam" id="3.30.559.10:FF:000012">
    <property type="entry name" value="Non-ribosomal peptide synthetase"/>
    <property type="match status" value="1"/>
</dbReference>
<dbReference type="InterPro" id="IPR001242">
    <property type="entry name" value="Condensation_dom"/>
</dbReference>
<dbReference type="RefSeq" id="WP_143313356.1">
    <property type="nucleotide sequence ID" value="NZ_FUWZ01000013.1"/>
</dbReference>